<dbReference type="Proteomes" id="UP000003419">
    <property type="component" value="Unassembled WGS sequence"/>
</dbReference>
<gene>
    <name evidence="1" type="ORF">HMPREF0534_0218</name>
</gene>
<reference evidence="1 2" key="1">
    <citation type="submission" date="2009-01" db="EMBL/GenBank/DDBJ databases">
        <authorList>
            <person name="Qin X."/>
            <person name="Bachman B."/>
            <person name="Battles P."/>
            <person name="Bell A."/>
            <person name="Bess C."/>
            <person name="Bickham C."/>
            <person name="Chaboub L."/>
            <person name="Chen D."/>
            <person name="Coyle M."/>
            <person name="Deiros D.R."/>
            <person name="Dinh H."/>
            <person name="Forbes L."/>
            <person name="Fowler G."/>
            <person name="Francisco L."/>
            <person name="Fu Q."/>
            <person name="Gubbala S."/>
            <person name="Hale W."/>
            <person name="Han Y."/>
            <person name="Hemphill L."/>
            <person name="Highlander S.K."/>
            <person name="Hirani K."/>
            <person name="Hogues M."/>
            <person name="Jackson L."/>
            <person name="Jakkamsetti A."/>
            <person name="Javaid M."/>
            <person name="Jiang H."/>
            <person name="Korchina V."/>
            <person name="Kovar C."/>
            <person name="Lara F."/>
            <person name="Lee S."/>
            <person name="Mata R."/>
            <person name="Mathew T."/>
            <person name="Moen C."/>
            <person name="Morales K."/>
            <person name="Munidasa M."/>
            <person name="Nazareth L."/>
            <person name="Ngo R."/>
            <person name="Nguyen L."/>
            <person name="Okwuonu G."/>
            <person name="Ongeri F."/>
            <person name="Patil S."/>
            <person name="Petrosino J."/>
            <person name="Pham C."/>
            <person name="Pham P."/>
            <person name="Pu L.-L."/>
            <person name="Puazo M."/>
            <person name="Raj R."/>
            <person name="Reid J."/>
            <person name="Rouhana J."/>
            <person name="Saada N."/>
            <person name="Shang Y."/>
            <person name="Simmons D."/>
            <person name="Thornton R."/>
            <person name="Warren J."/>
            <person name="Weissenberger G."/>
            <person name="Zhang J."/>
            <person name="Zhang L."/>
            <person name="Zhou C."/>
            <person name="Zhu D."/>
            <person name="Muzny D."/>
            <person name="Worley K."/>
            <person name="Gibbs R."/>
        </authorList>
    </citation>
    <scope>NUCLEOTIDE SEQUENCE [LARGE SCALE GENOMIC DNA]</scope>
    <source>
        <strain evidence="1 2">CF48-3A</strain>
    </source>
</reference>
<accession>A0A8D9VTU6</accession>
<comment type="caution">
    <text evidence="1">The sequence shown here is derived from an EMBL/GenBank/DDBJ whole genome shotgun (WGS) entry which is preliminary data.</text>
</comment>
<evidence type="ECO:0000313" key="2">
    <source>
        <dbReference type="Proteomes" id="UP000003419"/>
    </source>
</evidence>
<name>A0A8D9VTU6_LIMRT</name>
<dbReference type="AlphaFoldDB" id="A0A8D9VTU6"/>
<evidence type="ECO:0000313" key="1">
    <source>
        <dbReference type="EMBL" id="EEI66447.1"/>
    </source>
</evidence>
<sequence>MLARKISFDHLWLMVYDQILDMNEKNDVIVESSRLLRKICINDSNNKEKDSS</sequence>
<organism evidence="1 2">
    <name type="scientific">Limosilactobacillus reuteri CF48-3A</name>
    <dbReference type="NCBI Taxonomy" id="525341"/>
    <lineage>
        <taxon>Bacteria</taxon>
        <taxon>Bacillati</taxon>
        <taxon>Bacillota</taxon>
        <taxon>Bacilli</taxon>
        <taxon>Lactobacillales</taxon>
        <taxon>Lactobacillaceae</taxon>
        <taxon>Limosilactobacillus</taxon>
    </lineage>
</organism>
<protein>
    <submittedName>
        <fullName evidence="1">Uncharacterized protein</fullName>
    </submittedName>
</protein>
<dbReference type="EMBL" id="ACHG01000019">
    <property type="protein sequence ID" value="EEI66447.1"/>
    <property type="molecule type" value="Genomic_DNA"/>
</dbReference>
<proteinExistence type="predicted"/>